<evidence type="ECO:0008006" key="6">
    <source>
        <dbReference type="Google" id="ProtNLM"/>
    </source>
</evidence>
<evidence type="ECO:0000313" key="5">
    <source>
        <dbReference type="Proteomes" id="UP001500610"/>
    </source>
</evidence>
<sequence>MAAPQAVGACGGGRGEGAVAAEPVVRTAVTDDWQVSILGPAGNPVGGGVIVPPRYVLTCAHVVTSAMGGRLEDDPHATVTVTLSSGLKLTGSPGGGHHYTGGSHHEDVSVLTLHGDLGQANGQFPTSHAHLSTGGYTAKRPMQVYGYPQGQPHGVWADCLMAGRGGPESALIQLNDAPDTGRRVARGYSGCGVRDAATSRVAGLAVLRDKSPEAGVTWMIPLERLARDWPPLRAALALSGERLAPLPAPAPPDPDDGPFDDEAMDDLYRLLLDGRLAMPGLVALRDDALGPVRRPWQGSPEDILGIVHDLRHIAQAGRPVPPLLTFVAALSRRVPGPRGQELARWVRGRAGHCTPAVDPGPLLERRVRPGGAGTRWTYATFRVTPASPGRHYLLDVFRQHEGAPREAVQQYTEAMRLARLERLVVDEIIRMRREKAIDSPDLFVEFVLPRELLGRPVDGLPITTPSGAEVRLGVVHPVAVRSLERQNASEWVDWGHNWSRKWDRMKALSALSGEGVVAVVPARNQDGPSHEALFSALYADDGPLALVLGFPPRVPRRRAPDSPRVPRRRALDAEFDAALDAGVPALVWAHDEQDGPSVVADLPDRLRAAGARTLPGEVLRARRGEWSSRPGAARPRVGGGLRLGFLWDPFDRLPPHTPLTPPAPASGGASS</sequence>
<keyword evidence="5" id="KW-1185">Reference proteome</keyword>
<dbReference type="Pfam" id="PF20028">
    <property type="entry name" value="VMAP-C"/>
    <property type="match status" value="1"/>
</dbReference>
<evidence type="ECO:0000259" key="2">
    <source>
        <dbReference type="Pfam" id="PF19916"/>
    </source>
</evidence>
<dbReference type="InterPro" id="IPR043504">
    <property type="entry name" value="Peptidase_S1_PA_chymotrypsin"/>
</dbReference>
<feature type="domain" description="vWA-MoxR associated protein C-terminal" evidence="3">
    <location>
        <begin position="391"/>
        <end position="648"/>
    </location>
</feature>
<dbReference type="InterPro" id="IPR045555">
    <property type="entry name" value="VMAP-M0"/>
</dbReference>
<feature type="domain" description="vWA-MoxR associated protein middle region 0" evidence="2">
    <location>
        <begin position="259"/>
        <end position="353"/>
    </location>
</feature>
<dbReference type="EMBL" id="BAABIV010000025">
    <property type="protein sequence ID" value="GAA5002600.1"/>
    <property type="molecule type" value="Genomic_DNA"/>
</dbReference>
<comment type="caution">
    <text evidence="4">The sequence shown here is derived from an EMBL/GenBank/DDBJ whole genome shotgun (WGS) entry which is preliminary data.</text>
</comment>
<dbReference type="InterPro" id="IPR009003">
    <property type="entry name" value="Peptidase_S1_PA"/>
</dbReference>
<reference evidence="5" key="1">
    <citation type="journal article" date="2019" name="Int. J. Syst. Evol. Microbiol.">
        <title>The Global Catalogue of Microorganisms (GCM) 10K type strain sequencing project: providing services to taxonomists for standard genome sequencing and annotation.</title>
        <authorList>
            <consortium name="The Broad Institute Genomics Platform"/>
            <consortium name="The Broad Institute Genome Sequencing Center for Infectious Disease"/>
            <person name="Wu L."/>
            <person name="Ma J."/>
        </authorList>
    </citation>
    <scope>NUCLEOTIDE SEQUENCE [LARGE SCALE GENOMIC DNA]</scope>
    <source>
        <strain evidence="5">JCM 17657</strain>
    </source>
</reference>
<evidence type="ECO:0000256" key="1">
    <source>
        <dbReference type="SAM" id="MobiDB-lite"/>
    </source>
</evidence>
<organism evidence="4 5">
    <name type="scientific">Streptomyces hyderabadensis</name>
    <dbReference type="NCBI Taxonomy" id="598549"/>
    <lineage>
        <taxon>Bacteria</taxon>
        <taxon>Bacillati</taxon>
        <taxon>Actinomycetota</taxon>
        <taxon>Actinomycetes</taxon>
        <taxon>Kitasatosporales</taxon>
        <taxon>Streptomycetaceae</taxon>
        <taxon>Streptomyces</taxon>
    </lineage>
</organism>
<feature type="compositionally biased region" description="Pro residues" evidence="1">
    <location>
        <begin position="655"/>
        <end position="664"/>
    </location>
</feature>
<feature type="region of interest" description="Disordered" evidence="1">
    <location>
        <begin position="652"/>
        <end position="671"/>
    </location>
</feature>
<dbReference type="Proteomes" id="UP001500610">
    <property type="component" value="Unassembled WGS sequence"/>
</dbReference>
<evidence type="ECO:0000259" key="3">
    <source>
        <dbReference type="Pfam" id="PF20028"/>
    </source>
</evidence>
<proteinExistence type="predicted"/>
<name>A0ABP9IM58_9ACTN</name>
<gene>
    <name evidence="4" type="ORF">GCM10023257_54260</name>
</gene>
<evidence type="ECO:0000313" key="4">
    <source>
        <dbReference type="EMBL" id="GAA5002600.1"/>
    </source>
</evidence>
<dbReference type="Gene3D" id="2.40.10.10">
    <property type="entry name" value="Trypsin-like serine proteases"/>
    <property type="match status" value="2"/>
</dbReference>
<dbReference type="SUPFAM" id="SSF50494">
    <property type="entry name" value="Trypsin-like serine proteases"/>
    <property type="match status" value="1"/>
</dbReference>
<dbReference type="InterPro" id="IPR045450">
    <property type="entry name" value="VMAP_C"/>
</dbReference>
<protein>
    <recommendedName>
        <fullName evidence="6">Serine protease</fullName>
    </recommendedName>
</protein>
<dbReference type="Pfam" id="PF19916">
    <property type="entry name" value="VMAP-M0"/>
    <property type="match status" value="1"/>
</dbReference>
<accession>A0ABP9IM58</accession>